<dbReference type="AlphaFoldDB" id="A0A2S2E5R0"/>
<dbReference type="Proteomes" id="UP000245728">
    <property type="component" value="Chromosome"/>
</dbReference>
<proteinExistence type="predicted"/>
<gene>
    <name evidence="1" type="ORF">HMF8227_02546</name>
</gene>
<dbReference type="OrthoDB" id="6382175at2"/>
<dbReference type="EMBL" id="CP029347">
    <property type="protein sequence ID" value="AWL12998.1"/>
    <property type="molecule type" value="Genomic_DNA"/>
</dbReference>
<dbReference type="KEGG" id="salh:HMF8227_02546"/>
<keyword evidence="2" id="KW-1185">Reference proteome</keyword>
<evidence type="ECO:0000313" key="1">
    <source>
        <dbReference type="EMBL" id="AWL12998.1"/>
    </source>
</evidence>
<sequence>MSVTLEFDFNQGLHSWQAGFSDFPPGDKESYALESGIEMLPNKDNQQGFYLKGFNKSDDLFMFMKRPISELVPNTHYTLSGSVTFLSNAGKSCSGIGGAPGESVYVKLGASEIEPEQADYYMNIDIGSQSHSGNDALVMGNIAVDNVDCSGGQFEEKTLTLEDSRGLPIQTSENGDLWILLGTDSGFEGVSEVFYTSITLTLSPA</sequence>
<protein>
    <submittedName>
        <fullName evidence="1">Uncharacterized protein</fullName>
    </submittedName>
</protein>
<name>A0A2S2E5R0_9ALTE</name>
<evidence type="ECO:0000313" key="2">
    <source>
        <dbReference type="Proteomes" id="UP000245728"/>
    </source>
</evidence>
<reference evidence="1 2" key="1">
    <citation type="submission" date="2018-05" db="EMBL/GenBank/DDBJ databases">
        <title>Salinimonas sp. HMF8227 Genome sequencing and assembly.</title>
        <authorList>
            <person name="Kang H."/>
            <person name="Kang J."/>
            <person name="Cha I."/>
            <person name="Kim H."/>
            <person name="Joh K."/>
        </authorList>
    </citation>
    <scope>NUCLEOTIDE SEQUENCE [LARGE SCALE GENOMIC DNA]</scope>
    <source>
        <strain evidence="1 2">HMF8227</strain>
    </source>
</reference>
<organism evidence="1 2">
    <name type="scientific">Saliniradius amylolyticus</name>
    <dbReference type="NCBI Taxonomy" id="2183582"/>
    <lineage>
        <taxon>Bacteria</taxon>
        <taxon>Pseudomonadati</taxon>
        <taxon>Pseudomonadota</taxon>
        <taxon>Gammaproteobacteria</taxon>
        <taxon>Alteromonadales</taxon>
        <taxon>Alteromonadaceae</taxon>
        <taxon>Saliniradius</taxon>
    </lineage>
</organism>
<accession>A0A2S2E5R0</accession>